<keyword evidence="6" id="KW-0539">Nucleus</keyword>
<keyword evidence="4" id="KW-0371">Homeobox</keyword>
<dbReference type="EMBL" id="JARKHS020001301">
    <property type="protein sequence ID" value="KAK8787890.1"/>
    <property type="molecule type" value="Genomic_DNA"/>
</dbReference>
<accession>A0AAQ4FL56</accession>
<evidence type="ECO:0000256" key="4">
    <source>
        <dbReference type="ARBA" id="ARBA00023155"/>
    </source>
</evidence>
<dbReference type="Gene3D" id="1.10.260.40">
    <property type="entry name" value="lambda repressor-like DNA-binding domains"/>
    <property type="match status" value="1"/>
</dbReference>
<feature type="compositionally biased region" description="Acidic residues" evidence="7">
    <location>
        <begin position="47"/>
        <end position="56"/>
    </location>
</feature>
<dbReference type="SMART" id="SM01109">
    <property type="entry name" value="CUT"/>
    <property type="match status" value="1"/>
</dbReference>
<dbReference type="AlphaFoldDB" id="A0AAQ4FL56"/>
<dbReference type="InterPro" id="IPR010982">
    <property type="entry name" value="Lambda_DNA-bd_dom_sf"/>
</dbReference>
<comment type="subcellular location">
    <subcellularLocation>
        <location evidence="1">Nucleus</location>
    </subcellularLocation>
</comment>
<keyword evidence="10" id="KW-1185">Reference proteome</keyword>
<evidence type="ECO:0000256" key="5">
    <source>
        <dbReference type="ARBA" id="ARBA00023163"/>
    </source>
</evidence>
<keyword evidence="2" id="KW-0805">Transcription regulation</keyword>
<dbReference type="PANTHER" id="PTHR14057:SF47">
    <property type="entry name" value="HOMEOBOX PROTEIN ONECUT"/>
    <property type="match status" value="1"/>
</dbReference>
<protein>
    <recommendedName>
        <fullName evidence="8">CUT domain-containing protein</fullName>
    </recommendedName>
</protein>
<feature type="compositionally biased region" description="Acidic residues" evidence="7">
    <location>
        <begin position="20"/>
        <end position="32"/>
    </location>
</feature>
<organism evidence="9 10">
    <name type="scientific">Amblyomma americanum</name>
    <name type="common">Lone star tick</name>
    <dbReference type="NCBI Taxonomy" id="6943"/>
    <lineage>
        <taxon>Eukaryota</taxon>
        <taxon>Metazoa</taxon>
        <taxon>Ecdysozoa</taxon>
        <taxon>Arthropoda</taxon>
        <taxon>Chelicerata</taxon>
        <taxon>Arachnida</taxon>
        <taxon>Acari</taxon>
        <taxon>Parasitiformes</taxon>
        <taxon>Ixodida</taxon>
        <taxon>Ixodoidea</taxon>
        <taxon>Ixodidae</taxon>
        <taxon>Amblyomminae</taxon>
        <taxon>Amblyomma</taxon>
    </lineage>
</organism>
<dbReference type="GO" id="GO:0005634">
    <property type="term" value="C:nucleus"/>
    <property type="evidence" value="ECO:0007669"/>
    <property type="project" value="UniProtKB-SubCell"/>
</dbReference>
<dbReference type="SUPFAM" id="SSF47413">
    <property type="entry name" value="lambda repressor-like DNA-binding domains"/>
    <property type="match status" value="1"/>
</dbReference>
<evidence type="ECO:0000313" key="9">
    <source>
        <dbReference type="EMBL" id="KAK8787890.1"/>
    </source>
</evidence>
<evidence type="ECO:0000256" key="6">
    <source>
        <dbReference type="ARBA" id="ARBA00023242"/>
    </source>
</evidence>
<feature type="region of interest" description="Disordered" evidence="7">
    <location>
        <begin position="1"/>
        <end position="136"/>
    </location>
</feature>
<sequence length="357" mass="37706">MDENSGGCLSPEEAAAAAGAEEEEEVREEEEEVRSPSPAASPVATAVEEEDDDIEEEERHAVRSPLDAGSEQSPELLQAADLSVRDDSPCGEVGEVGADEDDLDEPVSPASSTGMIDASEFRGLDPGSYPGRMSPGGFSSSSYATLTPLQPLPPISTMSDKFSHYGHHHQHHPGANGGFAPLAMGMGGYSQYDKLGAMSGAMNMSPPHGTAPMLGAGSALPSPPPYSQNGLSVDKGLNGYEPTSYGGSAPQRELTRLGSPQSPTSLHSPMLPALNGLSPHTPPQAHLAAPATPPQPPPPPQPEPKPARVLLPVGTLSDLLRNPKPWSKLKSGRETFRRMYKWLEEPEFQRMSALRLA</sequence>
<evidence type="ECO:0000313" key="10">
    <source>
        <dbReference type="Proteomes" id="UP001321473"/>
    </source>
</evidence>
<feature type="compositionally biased region" description="Pro residues" evidence="7">
    <location>
        <begin position="291"/>
        <end position="304"/>
    </location>
</feature>
<evidence type="ECO:0000256" key="3">
    <source>
        <dbReference type="ARBA" id="ARBA00023125"/>
    </source>
</evidence>
<dbReference type="Proteomes" id="UP001321473">
    <property type="component" value="Unassembled WGS sequence"/>
</dbReference>
<feature type="compositionally biased region" description="Polar residues" evidence="7">
    <location>
        <begin position="258"/>
        <end position="267"/>
    </location>
</feature>
<dbReference type="Pfam" id="PF02376">
    <property type="entry name" value="CUT"/>
    <property type="match status" value="1"/>
</dbReference>
<name>A0AAQ4FL56_AMBAM</name>
<comment type="caution">
    <text evidence="9">The sequence shown here is derived from an EMBL/GenBank/DDBJ whole genome shotgun (WGS) entry which is preliminary data.</text>
</comment>
<evidence type="ECO:0000259" key="8">
    <source>
        <dbReference type="PROSITE" id="PS51042"/>
    </source>
</evidence>
<evidence type="ECO:0000256" key="7">
    <source>
        <dbReference type="SAM" id="MobiDB-lite"/>
    </source>
</evidence>
<evidence type="ECO:0000256" key="1">
    <source>
        <dbReference type="ARBA" id="ARBA00004123"/>
    </source>
</evidence>
<evidence type="ECO:0000256" key="2">
    <source>
        <dbReference type="ARBA" id="ARBA00023015"/>
    </source>
</evidence>
<proteinExistence type="predicted"/>
<dbReference type="PROSITE" id="PS51042">
    <property type="entry name" value="CUT"/>
    <property type="match status" value="1"/>
</dbReference>
<keyword evidence="5" id="KW-0804">Transcription</keyword>
<dbReference type="InterPro" id="IPR051649">
    <property type="entry name" value="CUT_Homeobox"/>
</dbReference>
<feature type="non-terminal residue" evidence="9">
    <location>
        <position position="357"/>
    </location>
</feature>
<keyword evidence="3" id="KW-0238">DNA-binding</keyword>
<feature type="region of interest" description="Disordered" evidence="7">
    <location>
        <begin position="213"/>
        <end position="316"/>
    </location>
</feature>
<gene>
    <name evidence="9" type="ORF">V5799_022332</name>
</gene>
<dbReference type="GO" id="GO:0000981">
    <property type="term" value="F:DNA-binding transcription factor activity, RNA polymerase II-specific"/>
    <property type="evidence" value="ECO:0007669"/>
    <property type="project" value="TreeGrafter"/>
</dbReference>
<reference evidence="9 10" key="1">
    <citation type="journal article" date="2023" name="Arcadia Sci">
        <title>De novo assembly of a long-read Amblyomma americanum tick genome.</title>
        <authorList>
            <person name="Chou S."/>
            <person name="Poskanzer K.E."/>
            <person name="Rollins M."/>
            <person name="Thuy-Boun P.S."/>
        </authorList>
    </citation>
    <scope>NUCLEOTIDE SEQUENCE [LARGE SCALE GENOMIC DNA]</scope>
    <source>
        <strain evidence="9">F_SG_1</strain>
        <tissue evidence="9">Salivary glands</tissue>
    </source>
</reference>
<dbReference type="PANTHER" id="PTHR14057">
    <property type="entry name" value="TRANSCRIPTION FACTOR ONECUT"/>
    <property type="match status" value="1"/>
</dbReference>
<dbReference type="InterPro" id="IPR003350">
    <property type="entry name" value="CUT_dom"/>
</dbReference>
<feature type="compositionally biased region" description="Low complexity" evidence="7">
    <location>
        <begin position="35"/>
        <end position="46"/>
    </location>
</feature>
<feature type="domain" description="CUT" evidence="8">
    <location>
        <begin position="270"/>
        <end position="357"/>
    </location>
</feature>
<feature type="compositionally biased region" description="Low complexity" evidence="7">
    <location>
        <begin position="10"/>
        <end position="19"/>
    </location>
</feature>
<dbReference type="GO" id="GO:0000978">
    <property type="term" value="F:RNA polymerase II cis-regulatory region sequence-specific DNA binding"/>
    <property type="evidence" value="ECO:0007669"/>
    <property type="project" value="TreeGrafter"/>
</dbReference>